<evidence type="ECO:0000256" key="1">
    <source>
        <dbReference type="ARBA" id="ARBA00022737"/>
    </source>
</evidence>
<dbReference type="EMBL" id="JAMPKK010000035">
    <property type="protein sequence ID" value="MEP0865966.1"/>
    <property type="molecule type" value="Genomic_DNA"/>
</dbReference>
<proteinExistence type="predicted"/>
<dbReference type="InterPro" id="IPR027417">
    <property type="entry name" value="P-loop_NTPase"/>
</dbReference>
<dbReference type="RefSeq" id="WP_190417981.1">
    <property type="nucleotide sequence ID" value="NZ_JAMPKK010000035.1"/>
</dbReference>
<evidence type="ECO:0000313" key="3">
    <source>
        <dbReference type="EMBL" id="MEP0865966.1"/>
    </source>
</evidence>
<reference evidence="3 4" key="1">
    <citation type="submission" date="2022-04" db="EMBL/GenBank/DDBJ databases">
        <title>Positive selection, recombination, and allopatry shape intraspecific diversity of widespread and dominant cyanobacteria.</title>
        <authorList>
            <person name="Wei J."/>
            <person name="Shu W."/>
            <person name="Hu C."/>
        </authorList>
    </citation>
    <scope>NUCLEOTIDE SEQUENCE [LARGE SCALE GENOMIC DNA]</scope>
    <source>
        <strain evidence="3 4">GB2-A5</strain>
    </source>
</reference>
<sequence>MTNSSVSSVESLKSALLDQNPFNEVVVRYQNIWGKGFLDVESLNNHASNAVFQAIEQNRTTSIVITAEYGTGKTHLISRIRHHLQSQGGALFVYANKYGDIQQIKQGFQVILADSLRNLGSQEVTQWQELATSMANQVFKAANPKNKTVSPKELVEKFGKGKPEQVNKWVNDLTKGFRKVKDVSDPNIVRAIFWTLSDEEMLDAVQWLAGQELAQFKANELRLPTQRQSFDAVLQILDLISEYNELVICFDELDNPDTDPDTGLTRAQVVAGLIKELFENLKRGVILSVMLPAVWKDKVKQMPSLSWRKISDYGEPLDLKFMDEDSVIDLVTLRLRDFYQAQNLVPPYSVYPFSESQLRGIGKTKSETVRQVLVWCKENLSKMLDRESVKPPSDPVEEAFIEEMQENIGNYLDDNFQLADALSFGFQTFIGQTVERVTIEEVTDKVCKNKTDKHLNFKIIGKENGQPVKIGVAVLQYAGGVSLSTGLGKLNDYKKFDLTRGCLVRSRSKKMTKPMESKYLEPLIREKGGEFVELKEDEIKPLIAIRAVHQKREVDYKLSEAEIIKFITEKGAEKMLGASNPLLKEILSDPSYEVPTDMIEEEPVVSEESMMADVSKSDNIEEGIDTLLNKINA</sequence>
<dbReference type="SUPFAM" id="SSF52540">
    <property type="entry name" value="P-loop containing nucleoside triphosphate hydrolases"/>
    <property type="match status" value="1"/>
</dbReference>
<feature type="domain" description="Nephrocystin 3-like N-terminal" evidence="2">
    <location>
        <begin position="49"/>
        <end position="157"/>
    </location>
</feature>
<name>A0ABV0JRE6_9CYAN</name>
<protein>
    <submittedName>
        <fullName evidence="3">ATP-binding protein</fullName>
    </submittedName>
</protein>
<dbReference type="Gene3D" id="3.40.50.300">
    <property type="entry name" value="P-loop containing nucleotide triphosphate hydrolases"/>
    <property type="match status" value="1"/>
</dbReference>
<keyword evidence="3" id="KW-0067">ATP-binding</keyword>
<evidence type="ECO:0000313" key="4">
    <source>
        <dbReference type="Proteomes" id="UP001442494"/>
    </source>
</evidence>
<keyword evidence="3" id="KW-0547">Nucleotide-binding</keyword>
<keyword evidence="1" id="KW-0677">Repeat</keyword>
<evidence type="ECO:0000259" key="2">
    <source>
        <dbReference type="Pfam" id="PF24883"/>
    </source>
</evidence>
<keyword evidence="4" id="KW-1185">Reference proteome</keyword>
<dbReference type="InterPro" id="IPR056884">
    <property type="entry name" value="NPHP3-like_N"/>
</dbReference>
<gene>
    <name evidence="3" type="ORF">NDI37_15975</name>
</gene>
<organism evidence="3 4">
    <name type="scientific">Funiculus sociatus GB2-A5</name>
    <dbReference type="NCBI Taxonomy" id="2933946"/>
    <lineage>
        <taxon>Bacteria</taxon>
        <taxon>Bacillati</taxon>
        <taxon>Cyanobacteriota</taxon>
        <taxon>Cyanophyceae</taxon>
        <taxon>Coleofasciculales</taxon>
        <taxon>Coleofasciculaceae</taxon>
        <taxon>Funiculus</taxon>
    </lineage>
</organism>
<dbReference type="GO" id="GO:0005524">
    <property type="term" value="F:ATP binding"/>
    <property type="evidence" value="ECO:0007669"/>
    <property type="project" value="UniProtKB-KW"/>
</dbReference>
<accession>A0ABV0JRE6</accession>
<dbReference type="Pfam" id="PF24883">
    <property type="entry name" value="NPHP3_N"/>
    <property type="match status" value="1"/>
</dbReference>
<dbReference type="Proteomes" id="UP001442494">
    <property type="component" value="Unassembled WGS sequence"/>
</dbReference>
<comment type="caution">
    <text evidence="3">The sequence shown here is derived from an EMBL/GenBank/DDBJ whole genome shotgun (WGS) entry which is preliminary data.</text>
</comment>